<dbReference type="InterPro" id="IPR006076">
    <property type="entry name" value="FAD-dep_OxRdtase"/>
</dbReference>
<dbReference type="GO" id="GO:0046168">
    <property type="term" value="P:glycerol-3-phosphate catabolic process"/>
    <property type="evidence" value="ECO:0007669"/>
    <property type="project" value="TreeGrafter"/>
</dbReference>
<comment type="catalytic activity">
    <reaction evidence="6">
        <text>a quinone + sn-glycerol 3-phosphate = dihydroxyacetone phosphate + a quinol</text>
        <dbReference type="Rhea" id="RHEA:18977"/>
        <dbReference type="ChEBI" id="CHEBI:24646"/>
        <dbReference type="ChEBI" id="CHEBI:57597"/>
        <dbReference type="ChEBI" id="CHEBI:57642"/>
        <dbReference type="ChEBI" id="CHEBI:132124"/>
        <dbReference type="EC" id="1.1.5.3"/>
    </reaction>
</comment>
<dbReference type="Gene3D" id="1.10.8.870">
    <property type="entry name" value="Alpha-glycerophosphate oxidase, cap domain"/>
    <property type="match status" value="1"/>
</dbReference>
<proteinExistence type="inferred from homology"/>
<dbReference type="EMBL" id="FWFR01000001">
    <property type="protein sequence ID" value="SLN27436.1"/>
    <property type="molecule type" value="Genomic_DNA"/>
</dbReference>
<dbReference type="InterPro" id="IPR038299">
    <property type="entry name" value="DAO_C_sf"/>
</dbReference>
<dbReference type="Pfam" id="PF01266">
    <property type="entry name" value="DAO"/>
    <property type="match status" value="1"/>
</dbReference>
<dbReference type="InterPro" id="IPR000447">
    <property type="entry name" value="G3P_DH_FAD-dep"/>
</dbReference>
<dbReference type="GO" id="GO:0004368">
    <property type="term" value="F:glycerol-3-phosphate dehydrogenase (quinone) activity"/>
    <property type="evidence" value="ECO:0007669"/>
    <property type="project" value="UniProtKB-EC"/>
</dbReference>
<dbReference type="NCBIfam" id="NF008899">
    <property type="entry name" value="PRK12266.1"/>
    <property type="match status" value="1"/>
</dbReference>
<dbReference type="NCBIfam" id="NF009906">
    <property type="entry name" value="PRK13369.1"/>
    <property type="match status" value="1"/>
</dbReference>
<dbReference type="GO" id="GO:0009331">
    <property type="term" value="C:glycerol-3-phosphate dehydrogenase (FAD) complex"/>
    <property type="evidence" value="ECO:0007669"/>
    <property type="project" value="UniProtKB-UniRule"/>
</dbReference>
<dbReference type="PANTHER" id="PTHR11985:SF15">
    <property type="entry name" value="GLYCEROL-3-PHOSPHATE DEHYDROGENASE, MITOCHONDRIAL"/>
    <property type="match status" value="1"/>
</dbReference>
<dbReference type="RefSeq" id="WP_217807792.1">
    <property type="nucleotide sequence ID" value="NZ_FWFR01000001.1"/>
</dbReference>
<dbReference type="Gene3D" id="3.50.50.60">
    <property type="entry name" value="FAD/NAD(P)-binding domain"/>
    <property type="match status" value="1"/>
</dbReference>
<feature type="domain" description="FAD dependent oxidoreductase" evidence="7">
    <location>
        <begin position="8"/>
        <end position="327"/>
    </location>
</feature>
<evidence type="ECO:0000256" key="2">
    <source>
        <dbReference type="ARBA" id="ARBA00007330"/>
    </source>
</evidence>
<dbReference type="PROSITE" id="PS00977">
    <property type="entry name" value="FAD_G3PDH_1"/>
    <property type="match status" value="1"/>
</dbReference>
<evidence type="ECO:0000256" key="6">
    <source>
        <dbReference type="RuleBase" id="RU361217"/>
    </source>
</evidence>
<dbReference type="InParanoid" id="A0A1Y5RXS4"/>
<dbReference type="PRINTS" id="PR01001">
    <property type="entry name" value="FADG3PDH"/>
</dbReference>
<evidence type="ECO:0000256" key="4">
    <source>
        <dbReference type="ARBA" id="ARBA00022827"/>
    </source>
</evidence>
<dbReference type="AlphaFoldDB" id="A0A1Y5RXS4"/>
<evidence type="ECO:0000256" key="3">
    <source>
        <dbReference type="ARBA" id="ARBA00022630"/>
    </source>
</evidence>
<organism evidence="9 10">
    <name type="scientific">Oceanibacterium hippocampi</name>
    <dbReference type="NCBI Taxonomy" id="745714"/>
    <lineage>
        <taxon>Bacteria</taxon>
        <taxon>Pseudomonadati</taxon>
        <taxon>Pseudomonadota</taxon>
        <taxon>Alphaproteobacteria</taxon>
        <taxon>Sneathiellales</taxon>
        <taxon>Sneathiellaceae</taxon>
        <taxon>Oceanibacterium</taxon>
    </lineage>
</organism>
<accession>A0A1Y5RXS4</accession>
<evidence type="ECO:0000259" key="8">
    <source>
        <dbReference type="Pfam" id="PF16901"/>
    </source>
</evidence>
<dbReference type="Proteomes" id="UP000193200">
    <property type="component" value="Unassembled WGS sequence"/>
</dbReference>
<keyword evidence="4" id="KW-0274">FAD</keyword>
<comment type="similarity">
    <text evidence="2 6">Belongs to the FAD-dependent glycerol-3-phosphate dehydrogenase family.</text>
</comment>
<keyword evidence="10" id="KW-1185">Reference proteome</keyword>
<dbReference type="PROSITE" id="PS00978">
    <property type="entry name" value="FAD_G3PDH_2"/>
    <property type="match status" value="1"/>
</dbReference>
<feature type="domain" description="Alpha-glycerophosphate oxidase C-terminal" evidence="8">
    <location>
        <begin position="388"/>
        <end position="491"/>
    </location>
</feature>
<evidence type="ECO:0000256" key="1">
    <source>
        <dbReference type="ARBA" id="ARBA00001974"/>
    </source>
</evidence>
<keyword evidence="3 6" id="KW-0285">Flavoprotein</keyword>
<dbReference type="EC" id="1.1.5.3" evidence="6"/>
<evidence type="ECO:0000256" key="5">
    <source>
        <dbReference type="ARBA" id="ARBA00023002"/>
    </source>
</evidence>
<keyword evidence="5 6" id="KW-0560">Oxidoreductase</keyword>
<comment type="cofactor">
    <cofactor evidence="1 6">
        <name>FAD</name>
        <dbReference type="ChEBI" id="CHEBI:57692"/>
    </cofactor>
</comment>
<name>A0A1Y5RXS4_9PROT</name>
<gene>
    <name evidence="9" type="primary">glpD_1</name>
    <name evidence="9" type="ORF">OCH7691_00890</name>
</gene>
<dbReference type="InterPro" id="IPR031656">
    <property type="entry name" value="DAO_C"/>
</dbReference>
<dbReference type="SUPFAM" id="SSF51905">
    <property type="entry name" value="FAD/NAD(P)-binding domain"/>
    <property type="match status" value="1"/>
</dbReference>
<reference evidence="9 10" key="1">
    <citation type="submission" date="2017-03" db="EMBL/GenBank/DDBJ databases">
        <authorList>
            <person name="Afonso C.L."/>
            <person name="Miller P.J."/>
            <person name="Scott M.A."/>
            <person name="Spackman E."/>
            <person name="Goraichik I."/>
            <person name="Dimitrov K.M."/>
            <person name="Suarez D.L."/>
            <person name="Swayne D.E."/>
        </authorList>
    </citation>
    <scope>NUCLEOTIDE SEQUENCE [LARGE SCALE GENOMIC DNA]</scope>
    <source>
        <strain evidence="9 10">CECT 7691</strain>
    </source>
</reference>
<dbReference type="Gene3D" id="3.30.9.10">
    <property type="entry name" value="D-Amino Acid Oxidase, subunit A, domain 2"/>
    <property type="match status" value="1"/>
</dbReference>
<dbReference type="FunCoup" id="A0A1Y5RXS4">
    <property type="interactions" value="426"/>
</dbReference>
<sequence length="516" mass="57268">MEHSAPYDLFIIGGGINGAGIARDAAGRGLSVMLCEMNDLASATSSASTKLIHGGLRYLEYYEFRLVREALEEREVLLRAAPHIIWPLRFVLPHNKGLRPAWMIRLGLFLYDHLGGRKLLPASRSIRFRAHPAGAPLKDGFTRGFVYSDCWVQDSRLVVLNALDAKERGATILTRTECVTAQREAGLWVLTIRDRETGEVSHVRARGLVNAAGPWVARVLKAQIGSNRPVHIRLVKGSHVIVPRMFEHENAYIFQNPDGRVIFAVPYEGDFTLIGTTDEDYQGELDAVDASPAEIAYLCDAVNEYFRKPITPADVVASYAGVRPLFGEEDADAAAVSRDYKIELDDASTTDAPLLNVFGGKLTTYRRLAESAMEHLAPLLAFPKAGWTDTAALPGGDIADADFDGFLGEIRREFPWLGEARSWRLARNYGTRIREIIGDAGSPRDLGRDFGGGLTEAEVEYLMRHEWARTAEDVLWRRSKMKLHCPETTANELDRWMAASRRPQAAARMRAEAPPG</sequence>
<dbReference type="Pfam" id="PF16901">
    <property type="entry name" value="DAO_C"/>
    <property type="match status" value="1"/>
</dbReference>
<dbReference type="InterPro" id="IPR036188">
    <property type="entry name" value="FAD/NAD-bd_sf"/>
</dbReference>
<evidence type="ECO:0000313" key="10">
    <source>
        <dbReference type="Proteomes" id="UP000193200"/>
    </source>
</evidence>
<dbReference type="PANTHER" id="PTHR11985">
    <property type="entry name" value="GLYCEROL-3-PHOSPHATE DEHYDROGENASE"/>
    <property type="match status" value="1"/>
</dbReference>
<evidence type="ECO:0000313" key="9">
    <source>
        <dbReference type="EMBL" id="SLN27436.1"/>
    </source>
</evidence>
<evidence type="ECO:0000259" key="7">
    <source>
        <dbReference type="Pfam" id="PF01266"/>
    </source>
</evidence>
<protein>
    <recommendedName>
        <fullName evidence="6">Glycerol-3-phosphate dehydrogenase</fullName>
        <ecNumber evidence="6">1.1.5.3</ecNumber>
    </recommendedName>
</protein>